<feature type="region of interest" description="Disordered" evidence="1">
    <location>
        <begin position="1"/>
        <end position="41"/>
    </location>
</feature>
<dbReference type="Gene3D" id="3.30.70.270">
    <property type="match status" value="1"/>
</dbReference>
<dbReference type="SUPFAM" id="SSF56672">
    <property type="entry name" value="DNA/RNA polymerases"/>
    <property type="match status" value="1"/>
</dbReference>
<dbReference type="Gene3D" id="3.10.10.10">
    <property type="entry name" value="HIV Type 1 Reverse Transcriptase, subunit A, domain 1"/>
    <property type="match status" value="1"/>
</dbReference>
<dbReference type="Gene3D" id="4.10.60.10">
    <property type="entry name" value="Zinc finger, CCHC-type"/>
    <property type="match status" value="1"/>
</dbReference>
<dbReference type="SUPFAM" id="SSF50630">
    <property type="entry name" value="Acid proteases"/>
    <property type="match status" value="1"/>
</dbReference>
<dbReference type="AlphaFoldDB" id="A0A5B6WV50"/>
<dbReference type="InterPro" id="IPR053134">
    <property type="entry name" value="RNA-dir_DNA_polymerase"/>
</dbReference>
<dbReference type="CDD" id="cd01647">
    <property type="entry name" value="RT_LTR"/>
    <property type="match status" value="1"/>
</dbReference>
<comment type="caution">
    <text evidence="3">The sequence shown here is derived from an EMBL/GenBank/DDBJ whole genome shotgun (WGS) entry which is preliminary data.</text>
</comment>
<dbReference type="Gene3D" id="2.40.70.10">
    <property type="entry name" value="Acid Proteases"/>
    <property type="match status" value="1"/>
</dbReference>
<protein>
    <submittedName>
        <fullName evidence="3">DNA/RNA polymerases superfamily protein</fullName>
    </submittedName>
</protein>
<sequence length="633" mass="73058">MNPNRVVAVDEESNTPAPAQKPAPSDSRSSPPPHNPQSVLVAPQVVELQQLNKPLVDKIRKYRAEEFKATVDDDPEKLSKEKRKVDLEARDSRKRPMNKPYQSLSKKFRDSFTRLNVSIGHSNRDCGKQFSSPKAQITLESSVGSVRNNKPECQQYGRRHFSECWVKYNNRVCYKCGSRDHFIWDCHELTEKDNVQNVRTSNTATKGKPSRNMGNARGNCGTTRDSTVRSEARAPTRAYAIRAREETSSPDVITSTFSLYDTNVIALIDPGSTHSYIRMNLVFSKNLPVVYTEFVVKVPNPLGKYVLVDEIYKNCPLTTQGYYFSADLMLLPIDEFDVILGMDWLTLHDAVVNYRRKIIELKCQNNEILLIEFELIEWVTYSDFIDVGSEICEKRLSCISSICFGYQICKYLNVFPKELPGLPPVREVEFAIELVLGISPIYIASYRMAPTELKELKAQLQELTDRGFVRPSFSPCGASVLFVKKKDGSIRMCIDYRQLNKVTIKNKYPLPRIDDFFDQLKGATLFSKIDLRSSYYQLRVEESDVPKTAFRIRYGHYEFLVLIFRLTNAPTIFMDLINRIFRPNLDRFVVVFINEILIYYQDKSEHAEHLRIVLQTLRDKQLYAKFSKCEFWL</sequence>
<dbReference type="EMBL" id="SMMG02000002">
    <property type="protein sequence ID" value="KAA3484657.1"/>
    <property type="molecule type" value="Genomic_DNA"/>
</dbReference>
<keyword evidence="4" id="KW-1185">Reference proteome</keyword>
<accession>A0A5B6WV50</accession>
<evidence type="ECO:0000259" key="2">
    <source>
        <dbReference type="Pfam" id="PF00078"/>
    </source>
</evidence>
<dbReference type="PANTHER" id="PTHR24559">
    <property type="entry name" value="TRANSPOSON TY3-I GAG-POL POLYPROTEIN"/>
    <property type="match status" value="1"/>
</dbReference>
<feature type="region of interest" description="Disordered" evidence="1">
    <location>
        <begin position="201"/>
        <end position="228"/>
    </location>
</feature>
<dbReference type="OrthoDB" id="8057740at2759"/>
<evidence type="ECO:0000256" key="1">
    <source>
        <dbReference type="SAM" id="MobiDB-lite"/>
    </source>
</evidence>
<dbReference type="CDD" id="cd00303">
    <property type="entry name" value="retropepsin_like"/>
    <property type="match status" value="1"/>
</dbReference>
<evidence type="ECO:0000313" key="3">
    <source>
        <dbReference type="EMBL" id="KAA3484657.1"/>
    </source>
</evidence>
<dbReference type="InterPro" id="IPR043128">
    <property type="entry name" value="Rev_trsase/Diguanyl_cyclase"/>
</dbReference>
<name>A0A5B6WV50_9ROSI</name>
<feature type="region of interest" description="Disordered" evidence="1">
    <location>
        <begin position="71"/>
        <end position="100"/>
    </location>
</feature>
<dbReference type="Proteomes" id="UP000325315">
    <property type="component" value="Unassembled WGS sequence"/>
</dbReference>
<feature type="domain" description="Reverse transcriptase" evidence="2">
    <location>
        <begin position="483"/>
        <end position="632"/>
    </location>
</feature>
<organism evidence="3 4">
    <name type="scientific">Gossypium australe</name>
    <dbReference type="NCBI Taxonomy" id="47621"/>
    <lineage>
        <taxon>Eukaryota</taxon>
        <taxon>Viridiplantae</taxon>
        <taxon>Streptophyta</taxon>
        <taxon>Embryophyta</taxon>
        <taxon>Tracheophyta</taxon>
        <taxon>Spermatophyta</taxon>
        <taxon>Magnoliopsida</taxon>
        <taxon>eudicotyledons</taxon>
        <taxon>Gunneridae</taxon>
        <taxon>Pentapetalae</taxon>
        <taxon>rosids</taxon>
        <taxon>malvids</taxon>
        <taxon>Malvales</taxon>
        <taxon>Malvaceae</taxon>
        <taxon>Malvoideae</taxon>
        <taxon>Gossypium</taxon>
    </lineage>
</organism>
<dbReference type="InterPro" id="IPR021109">
    <property type="entry name" value="Peptidase_aspartic_dom_sf"/>
</dbReference>
<dbReference type="InterPro" id="IPR000477">
    <property type="entry name" value="RT_dom"/>
</dbReference>
<dbReference type="Pfam" id="PF08284">
    <property type="entry name" value="RVP_2"/>
    <property type="match status" value="1"/>
</dbReference>
<dbReference type="InterPro" id="IPR043502">
    <property type="entry name" value="DNA/RNA_pol_sf"/>
</dbReference>
<proteinExistence type="predicted"/>
<feature type="compositionally biased region" description="Basic and acidic residues" evidence="1">
    <location>
        <begin position="71"/>
        <end position="91"/>
    </location>
</feature>
<evidence type="ECO:0000313" key="4">
    <source>
        <dbReference type="Proteomes" id="UP000325315"/>
    </source>
</evidence>
<reference evidence="4" key="1">
    <citation type="journal article" date="2019" name="Plant Biotechnol. J.">
        <title>Genome sequencing of the Australian wild diploid species Gossypium australe highlights disease resistance and delayed gland morphogenesis.</title>
        <authorList>
            <person name="Cai Y."/>
            <person name="Cai X."/>
            <person name="Wang Q."/>
            <person name="Wang P."/>
            <person name="Zhang Y."/>
            <person name="Cai C."/>
            <person name="Xu Y."/>
            <person name="Wang K."/>
            <person name="Zhou Z."/>
            <person name="Wang C."/>
            <person name="Geng S."/>
            <person name="Li B."/>
            <person name="Dong Q."/>
            <person name="Hou Y."/>
            <person name="Wang H."/>
            <person name="Ai P."/>
            <person name="Liu Z."/>
            <person name="Yi F."/>
            <person name="Sun M."/>
            <person name="An G."/>
            <person name="Cheng J."/>
            <person name="Zhang Y."/>
            <person name="Shi Q."/>
            <person name="Xie Y."/>
            <person name="Shi X."/>
            <person name="Chang Y."/>
            <person name="Huang F."/>
            <person name="Chen Y."/>
            <person name="Hong S."/>
            <person name="Mi L."/>
            <person name="Sun Q."/>
            <person name="Zhang L."/>
            <person name="Zhou B."/>
            <person name="Peng R."/>
            <person name="Zhang X."/>
            <person name="Liu F."/>
        </authorList>
    </citation>
    <scope>NUCLEOTIDE SEQUENCE [LARGE SCALE GENOMIC DNA]</scope>
    <source>
        <strain evidence="4">cv. PA1801</strain>
    </source>
</reference>
<dbReference type="PANTHER" id="PTHR24559:SF444">
    <property type="entry name" value="REVERSE TRANSCRIPTASE DOMAIN-CONTAINING PROTEIN"/>
    <property type="match status" value="1"/>
</dbReference>
<gene>
    <name evidence="3" type="ORF">EPI10_006729</name>
</gene>
<dbReference type="Pfam" id="PF00078">
    <property type="entry name" value="RVT_1"/>
    <property type="match status" value="1"/>
</dbReference>